<sequence>MRRARLRNHSHTSLSPAHLQPPSTYWDTHIHSSSTYQQRTSPGLLRDDCDHVSPTDVPAIGPPPPPGTAYLLTAVQIAGIALGGALAVLLLGVFLWLFRRGTFGSGALFGLRPDLGTGNVGAEMSQAGKGAASIGNLTSPFGAERGTSLPSYPSSTLTASVPSLPFIPEAKLHHAPSIAFSIPQAPEPPPPPRSPAVWSTSPSAFDNAYGSIVAGCPSTTCPSTSGSGSRRTPSVSMSDASTLVSERLASISITTPIPSYIASPTPTRDVVSYASSGTRTPSPAPTESVASTIEGVRISSWHSSDSEETELITQPSFPSSVTIRDWNSTYPHSPPLSVPATAHVPNH</sequence>
<dbReference type="AlphaFoldDB" id="A0A5C2SB45"/>
<evidence type="ECO:0000313" key="3">
    <source>
        <dbReference type="EMBL" id="RPD60488.1"/>
    </source>
</evidence>
<accession>A0A5C2SB45</accession>
<reference evidence="3" key="1">
    <citation type="journal article" date="2018" name="Genome Biol. Evol.">
        <title>Genomics and development of Lentinus tigrinus, a white-rot wood-decaying mushroom with dimorphic fruiting bodies.</title>
        <authorList>
            <person name="Wu B."/>
            <person name="Xu Z."/>
            <person name="Knudson A."/>
            <person name="Carlson A."/>
            <person name="Chen N."/>
            <person name="Kovaka S."/>
            <person name="LaButti K."/>
            <person name="Lipzen A."/>
            <person name="Pennachio C."/>
            <person name="Riley R."/>
            <person name="Schakwitz W."/>
            <person name="Umezawa K."/>
            <person name="Ohm R.A."/>
            <person name="Grigoriev I.V."/>
            <person name="Nagy L.G."/>
            <person name="Gibbons J."/>
            <person name="Hibbett D."/>
        </authorList>
    </citation>
    <scope>NUCLEOTIDE SEQUENCE [LARGE SCALE GENOMIC DNA]</scope>
    <source>
        <strain evidence="3">ALCF2SS1-6</strain>
    </source>
</reference>
<evidence type="ECO:0000313" key="4">
    <source>
        <dbReference type="Proteomes" id="UP000313359"/>
    </source>
</evidence>
<keyword evidence="4" id="KW-1185">Reference proteome</keyword>
<evidence type="ECO:0000256" key="2">
    <source>
        <dbReference type="SAM" id="Phobius"/>
    </source>
</evidence>
<protein>
    <submittedName>
        <fullName evidence="3">Uncharacterized protein</fullName>
    </submittedName>
</protein>
<keyword evidence="2" id="KW-1133">Transmembrane helix</keyword>
<feature type="compositionally biased region" description="Polar residues" evidence="1">
    <location>
        <begin position="11"/>
        <end position="20"/>
    </location>
</feature>
<evidence type="ECO:0000256" key="1">
    <source>
        <dbReference type="SAM" id="MobiDB-lite"/>
    </source>
</evidence>
<gene>
    <name evidence="3" type="ORF">L227DRAFT_563382</name>
</gene>
<organism evidence="3 4">
    <name type="scientific">Lentinus tigrinus ALCF2SS1-6</name>
    <dbReference type="NCBI Taxonomy" id="1328759"/>
    <lineage>
        <taxon>Eukaryota</taxon>
        <taxon>Fungi</taxon>
        <taxon>Dikarya</taxon>
        <taxon>Basidiomycota</taxon>
        <taxon>Agaricomycotina</taxon>
        <taxon>Agaricomycetes</taxon>
        <taxon>Polyporales</taxon>
        <taxon>Polyporaceae</taxon>
        <taxon>Lentinus</taxon>
    </lineage>
</organism>
<feature type="region of interest" description="Disordered" evidence="1">
    <location>
        <begin position="1"/>
        <end position="20"/>
    </location>
</feature>
<feature type="transmembrane region" description="Helical" evidence="2">
    <location>
        <begin position="70"/>
        <end position="98"/>
    </location>
</feature>
<keyword evidence="2" id="KW-0472">Membrane</keyword>
<keyword evidence="2" id="KW-0812">Transmembrane</keyword>
<dbReference type="EMBL" id="ML122265">
    <property type="protein sequence ID" value="RPD60488.1"/>
    <property type="molecule type" value="Genomic_DNA"/>
</dbReference>
<feature type="compositionally biased region" description="Low complexity" evidence="1">
    <location>
        <begin position="219"/>
        <end position="234"/>
    </location>
</feature>
<proteinExistence type="predicted"/>
<feature type="compositionally biased region" description="Basic residues" evidence="1">
    <location>
        <begin position="1"/>
        <end position="10"/>
    </location>
</feature>
<dbReference type="OrthoDB" id="2765158at2759"/>
<feature type="region of interest" description="Disordered" evidence="1">
    <location>
        <begin position="219"/>
        <end position="239"/>
    </location>
</feature>
<name>A0A5C2SB45_9APHY</name>
<dbReference type="Proteomes" id="UP000313359">
    <property type="component" value="Unassembled WGS sequence"/>
</dbReference>